<keyword evidence="1" id="KW-1133">Transmembrane helix</keyword>
<evidence type="ECO:0000313" key="2">
    <source>
        <dbReference type="EMBL" id="QWJ71904.1"/>
    </source>
</evidence>
<dbReference type="InterPro" id="IPR021318">
    <property type="entry name" value="DUF2919"/>
</dbReference>
<name>A0A8E9ZRH9_SALDZ</name>
<keyword evidence="1" id="KW-0812">Transmembrane</keyword>
<geneLocation type="plasmid" evidence="2">
    <name>pCFSAN030538</name>
</geneLocation>
<organism evidence="2">
    <name type="scientific">Salmonella diarizonae</name>
    <dbReference type="NCBI Taxonomy" id="59204"/>
    <lineage>
        <taxon>Bacteria</taxon>
        <taxon>Pseudomonadati</taxon>
        <taxon>Pseudomonadota</taxon>
        <taxon>Gammaproteobacteria</taxon>
        <taxon>Enterobacterales</taxon>
        <taxon>Enterobacteriaceae</taxon>
        <taxon>Salmonella</taxon>
    </lineage>
</organism>
<feature type="transmembrane region" description="Helical" evidence="1">
    <location>
        <begin position="120"/>
        <end position="137"/>
    </location>
</feature>
<keyword evidence="1" id="KW-0472">Membrane</keyword>
<accession>A0A8E9ZRH9</accession>
<proteinExistence type="predicted"/>
<reference evidence="2" key="2">
    <citation type="submission" date="2021-05" db="EMBL/GenBank/DDBJ databases">
        <title>Whole genome PacBio Sequel sequence of Salmonella enterica subsp. enterica.</title>
        <authorList>
            <person name="Hoffmann M."/>
            <person name="Balkey M."/>
            <person name="Luo Y."/>
        </authorList>
    </citation>
    <scope>NUCLEOTIDE SEQUENCE</scope>
    <source>
        <plasmid evidence="2">pCFSAN030538</plasmid>
    </source>
</reference>
<feature type="transmembrane region" description="Helical" evidence="1">
    <location>
        <begin position="93"/>
        <end position="114"/>
    </location>
</feature>
<feature type="transmembrane region" description="Helical" evidence="1">
    <location>
        <begin position="59"/>
        <end position="81"/>
    </location>
</feature>
<feature type="transmembrane region" description="Helical" evidence="1">
    <location>
        <begin position="21"/>
        <end position="47"/>
    </location>
</feature>
<dbReference type="Pfam" id="PF11143">
    <property type="entry name" value="DUF2919"/>
    <property type="match status" value="1"/>
</dbReference>
<reference evidence="2" key="1">
    <citation type="submission" date="2018-07" db="EMBL/GenBank/DDBJ databases">
        <authorList>
            <consortium name="GenomeTrakr network: Whole genome sequencing for foodborne pathogen traceback"/>
        </authorList>
    </citation>
    <scope>NUCLEOTIDE SEQUENCE</scope>
    <source>
        <plasmid evidence="2">pCFSAN030538</plasmid>
    </source>
</reference>
<dbReference type="AlphaFoldDB" id="A0A8E9ZRH9"/>
<dbReference type="EMBL" id="CP075145">
    <property type="protein sequence ID" value="QWJ71904.1"/>
    <property type="molecule type" value="Genomic_DNA"/>
</dbReference>
<evidence type="ECO:0000256" key="1">
    <source>
        <dbReference type="SAM" id="Phobius"/>
    </source>
</evidence>
<keyword evidence="2" id="KW-0614">Plasmid</keyword>
<protein>
    <submittedName>
        <fullName evidence="2">DUF2919 family protein</fullName>
    </submittedName>
</protein>
<gene>
    <name evidence="2" type="ORF">ABB53_023315</name>
</gene>
<sequence length="150" mass="16743">MMRGHFYHSGDFDDNGLLKAPAIFWAGLIVLARAWWLSGLMVMMASAESISAGLLWPEPWLQFTALASGIPCIAMVFIYPLRERRPGLSRASYVLILLALFLMVLVDLTGLLTVPPGGWVIGWVFLCLDVACVVMLWPDRLLRAVFSYLL</sequence>